<name>A0A644UKC7_9ZZZZ</name>
<protein>
    <submittedName>
        <fullName evidence="1">Uncharacterized protein</fullName>
    </submittedName>
</protein>
<organism evidence="1">
    <name type="scientific">bioreactor metagenome</name>
    <dbReference type="NCBI Taxonomy" id="1076179"/>
    <lineage>
        <taxon>unclassified sequences</taxon>
        <taxon>metagenomes</taxon>
        <taxon>ecological metagenomes</taxon>
    </lineage>
</organism>
<proteinExistence type="predicted"/>
<reference evidence="1" key="1">
    <citation type="submission" date="2019-08" db="EMBL/GenBank/DDBJ databases">
        <authorList>
            <person name="Kucharzyk K."/>
            <person name="Murdoch R.W."/>
            <person name="Higgins S."/>
            <person name="Loffler F."/>
        </authorList>
    </citation>
    <scope>NUCLEOTIDE SEQUENCE</scope>
</reference>
<comment type="caution">
    <text evidence="1">The sequence shown here is derived from an EMBL/GenBank/DDBJ whole genome shotgun (WGS) entry which is preliminary data.</text>
</comment>
<dbReference type="AlphaFoldDB" id="A0A644UKC7"/>
<accession>A0A644UKC7</accession>
<evidence type="ECO:0000313" key="1">
    <source>
        <dbReference type="EMBL" id="MPL79233.1"/>
    </source>
</evidence>
<sequence length="83" mass="8934">MADLHIDLKDQDPAALAAYLRVQALAGDRRRAQEALDRYEPWADYVLGGGITQAAAALAEIAAISGGPIRRIAQDALEKMETD</sequence>
<dbReference type="EMBL" id="VSSQ01000124">
    <property type="protein sequence ID" value="MPL79233.1"/>
    <property type="molecule type" value="Genomic_DNA"/>
</dbReference>
<gene>
    <name evidence="1" type="ORF">SDC9_25109</name>
</gene>